<dbReference type="AlphaFoldDB" id="A0A0G1J2U6"/>
<protein>
    <submittedName>
        <fullName evidence="1">Uncharacterized protein</fullName>
    </submittedName>
</protein>
<organism evidence="1 2">
    <name type="scientific">Candidatus Curtissbacteria bacterium GW2011_GWC1_44_33</name>
    <dbReference type="NCBI Taxonomy" id="1618413"/>
    <lineage>
        <taxon>Bacteria</taxon>
        <taxon>Candidatus Curtissiibacteriota</taxon>
    </lineage>
</organism>
<sequence>MTNKMRHKNLLGFYHNLITDKSWKMLILLRKSYDFILIGGWAVYLYTKVLKSKDIDIVVGFDELERLKHDFEVSKNVRLKKYEARAEEIEIDIYVPFYSSLGVPTEDLKKYETQLTGFKVPSKEVLAALKEYALTQRADSPYLASPILIGKGTKK</sequence>
<gene>
    <name evidence="1" type="ORF">UW61_C0043G0002</name>
</gene>
<proteinExistence type="predicted"/>
<dbReference type="Gene3D" id="3.30.460.40">
    <property type="match status" value="1"/>
</dbReference>
<reference evidence="1 2" key="1">
    <citation type="journal article" date="2015" name="Nature">
        <title>rRNA introns, odd ribosomes, and small enigmatic genomes across a large radiation of phyla.</title>
        <authorList>
            <person name="Brown C.T."/>
            <person name="Hug L.A."/>
            <person name="Thomas B.C."/>
            <person name="Sharon I."/>
            <person name="Castelle C.J."/>
            <person name="Singh A."/>
            <person name="Wilkins M.J."/>
            <person name="Williams K.H."/>
            <person name="Banfield J.F."/>
        </authorList>
    </citation>
    <scope>NUCLEOTIDE SEQUENCE [LARGE SCALE GENOMIC DNA]</scope>
</reference>
<accession>A0A0G1J2U6</accession>
<dbReference type="SUPFAM" id="SSF81301">
    <property type="entry name" value="Nucleotidyltransferase"/>
    <property type="match status" value="1"/>
</dbReference>
<name>A0A0G1J2U6_9BACT</name>
<evidence type="ECO:0000313" key="1">
    <source>
        <dbReference type="EMBL" id="KKT65605.1"/>
    </source>
</evidence>
<dbReference type="Proteomes" id="UP000033901">
    <property type="component" value="Unassembled WGS sequence"/>
</dbReference>
<evidence type="ECO:0000313" key="2">
    <source>
        <dbReference type="Proteomes" id="UP000033901"/>
    </source>
</evidence>
<comment type="caution">
    <text evidence="1">The sequence shown here is derived from an EMBL/GenBank/DDBJ whole genome shotgun (WGS) entry which is preliminary data.</text>
</comment>
<dbReference type="InterPro" id="IPR043519">
    <property type="entry name" value="NT_sf"/>
</dbReference>
<dbReference type="EMBL" id="LCIZ01000043">
    <property type="protein sequence ID" value="KKT65605.1"/>
    <property type="molecule type" value="Genomic_DNA"/>
</dbReference>